<evidence type="ECO:0000313" key="11">
    <source>
        <dbReference type="EMBL" id="KAK3764996.1"/>
    </source>
</evidence>
<evidence type="ECO:0000256" key="10">
    <source>
        <dbReference type="SAM" id="Coils"/>
    </source>
</evidence>
<accession>A0AAE0ZAC7</accession>
<dbReference type="InterPro" id="IPR026243">
    <property type="entry name" value="HAUS1"/>
</dbReference>
<feature type="coiled-coil region" evidence="10">
    <location>
        <begin position="252"/>
        <end position="279"/>
    </location>
</feature>
<evidence type="ECO:0000256" key="2">
    <source>
        <dbReference type="ARBA" id="ARBA00005479"/>
    </source>
</evidence>
<feature type="coiled-coil region" evidence="10">
    <location>
        <begin position="120"/>
        <end position="157"/>
    </location>
</feature>
<evidence type="ECO:0000256" key="7">
    <source>
        <dbReference type="ARBA" id="ARBA00023054"/>
    </source>
</evidence>
<evidence type="ECO:0000256" key="3">
    <source>
        <dbReference type="ARBA" id="ARBA00022490"/>
    </source>
</evidence>
<organism evidence="11 12">
    <name type="scientific">Elysia crispata</name>
    <name type="common">lettuce slug</name>
    <dbReference type="NCBI Taxonomy" id="231223"/>
    <lineage>
        <taxon>Eukaryota</taxon>
        <taxon>Metazoa</taxon>
        <taxon>Spiralia</taxon>
        <taxon>Lophotrochozoa</taxon>
        <taxon>Mollusca</taxon>
        <taxon>Gastropoda</taxon>
        <taxon>Heterobranchia</taxon>
        <taxon>Euthyneura</taxon>
        <taxon>Panpulmonata</taxon>
        <taxon>Sacoglossa</taxon>
        <taxon>Placobranchoidea</taxon>
        <taxon>Plakobranchidae</taxon>
        <taxon>Elysia</taxon>
    </lineage>
</organism>
<dbReference type="PANTHER" id="PTHR31570:SF1">
    <property type="entry name" value="HAUS AUGMIN-LIKE COMPLEX SUBUNIT 1"/>
    <property type="match status" value="1"/>
</dbReference>
<evidence type="ECO:0008006" key="13">
    <source>
        <dbReference type="Google" id="ProtNLM"/>
    </source>
</evidence>
<evidence type="ECO:0000256" key="5">
    <source>
        <dbReference type="ARBA" id="ARBA00022701"/>
    </source>
</evidence>
<evidence type="ECO:0000256" key="8">
    <source>
        <dbReference type="ARBA" id="ARBA00023212"/>
    </source>
</evidence>
<evidence type="ECO:0000256" key="9">
    <source>
        <dbReference type="ARBA" id="ARBA00023306"/>
    </source>
</evidence>
<reference evidence="11" key="1">
    <citation type="journal article" date="2023" name="G3 (Bethesda)">
        <title>A reference genome for the long-term kleptoplast-retaining sea slug Elysia crispata morphotype clarki.</title>
        <authorList>
            <person name="Eastman K.E."/>
            <person name="Pendleton A.L."/>
            <person name="Shaikh M.A."/>
            <person name="Suttiyut T."/>
            <person name="Ogas R."/>
            <person name="Tomko P."/>
            <person name="Gavelis G."/>
            <person name="Widhalm J.R."/>
            <person name="Wisecaver J.H."/>
        </authorList>
    </citation>
    <scope>NUCLEOTIDE SEQUENCE</scope>
    <source>
        <strain evidence="11">ECLA1</strain>
    </source>
</reference>
<sequence length="282" mass="32361">MDSSRSISLADQKQKVMAWLHEIFGDEQIPDFEINQQTIEHLHQLSQESQQHDHHIQLITSDFKQKTSEYSAEAKRLSRILQRLQLSPANLSGAGSNSLSALSKLAMLLDVRDTTNTSYVLGLQDLEDELEKVGEEAEEETAELQKLKRSYRQVLHQCSSLQKILDGAKSKESEDSQLNSKKEHETTFFLQKEKNYKKEIRKMENQLGHTKIESSLFHESLVKKAEVLKNIQAQLEPLRAELEAYSVLPPDLDEAKIKLAEYKTELEKLDKQLLDCIDNTVM</sequence>
<dbReference type="AlphaFoldDB" id="A0AAE0ZAC7"/>
<dbReference type="Pfam" id="PF25762">
    <property type="entry name" value="HAUS1"/>
    <property type="match status" value="1"/>
</dbReference>
<comment type="subcellular location">
    <subcellularLocation>
        <location evidence="1">Cytoplasm</location>
        <location evidence="1">Cytoskeleton</location>
        <location evidence="1">Spindle</location>
    </subcellularLocation>
</comment>
<keyword evidence="6" id="KW-0498">Mitosis</keyword>
<dbReference type="PRINTS" id="PR02087">
    <property type="entry name" value="HAUSAUGMINL1"/>
</dbReference>
<keyword evidence="12" id="KW-1185">Reference proteome</keyword>
<evidence type="ECO:0000256" key="4">
    <source>
        <dbReference type="ARBA" id="ARBA00022618"/>
    </source>
</evidence>
<evidence type="ECO:0000313" key="12">
    <source>
        <dbReference type="Proteomes" id="UP001283361"/>
    </source>
</evidence>
<dbReference type="GO" id="GO:0005874">
    <property type="term" value="C:microtubule"/>
    <property type="evidence" value="ECO:0007669"/>
    <property type="project" value="UniProtKB-KW"/>
</dbReference>
<proteinExistence type="inferred from homology"/>
<protein>
    <recommendedName>
        <fullName evidence="13">HAUS augmin-like complex subunit 1</fullName>
    </recommendedName>
</protein>
<keyword evidence="5" id="KW-0493">Microtubule</keyword>
<evidence type="ECO:0000256" key="6">
    <source>
        <dbReference type="ARBA" id="ARBA00022776"/>
    </source>
</evidence>
<dbReference type="Proteomes" id="UP001283361">
    <property type="component" value="Unassembled WGS sequence"/>
</dbReference>
<evidence type="ECO:0000256" key="1">
    <source>
        <dbReference type="ARBA" id="ARBA00004186"/>
    </source>
</evidence>
<keyword evidence="9" id="KW-0131">Cell cycle</keyword>
<dbReference type="EMBL" id="JAWDGP010004362">
    <property type="protein sequence ID" value="KAK3764996.1"/>
    <property type="molecule type" value="Genomic_DNA"/>
</dbReference>
<name>A0AAE0ZAC7_9GAST</name>
<dbReference type="GO" id="GO:0007098">
    <property type="term" value="P:centrosome cycle"/>
    <property type="evidence" value="ECO:0007669"/>
    <property type="project" value="TreeGrafter"/>
</dbReference>
<keyword evidence="3" id="KW-0963">Cytoplasm</keyword>
<keyword evidence="7 10" id="KW-0175">Coiled coil</keyword>
<dbReference type="GO" id="GO:0051301">
    <property type="term" value="P:cell division"/>
    <property type="evidence" value="ECO:0007669"/>
    <property type="project" value="UniProtKB-KW"/>
</dbReference>
<dbReference type="GO" id="GO:0051225">
    <property type="term" value="P:spindle assembly"/>
    <property type="evidence" value="ECO:0007669"/>
    <property type="project" value="InterPro"/>
</dbReference>
<comment type="caution">
    <text evidence="11">The sequence shown here is derived from an EMBL/GenBank/DDBJ whole genome shotgun (WGS) entry which is preliminary data.</text>
</comment>
<dbReference type="GO" id="GO:0070652">
    <property type="term" value="C:HAUS complex"/>
    <property type="evidence" value="ECO:0007669"/>
    <property type="project" value="InterPro"/>
</dbReference>
<dbReference type="PANTHER" id="PTHR31570">
    <property type="entry name" value="HAUS AUGMIN-LIKE COMPLEX SUBUNIT 1"/>
    <property type="match status" value="1"/>
</dbReference>
<keyword evidence="4" id="KW-0132">Cell division</keyword>
<dbReference type="GO" id="GO:0005829">
    <property type="term" value="C:cytosol"/>
    <property type="evidence" value="ECO:0007669"/>
    <property type="project" value="TreeGrafter"/>
</dbReference>
<comment type="similarity">
    <text evidence="2">Belongs to the HAUS1 family.</text>
</comment>
<gene>
    <name evidence="11" type="ORF">RRG08_011083</name>
</gene>
<dbReference type="GO" id="GO:0005819">
    <property type="term" value="C:spindle"/>
    <property type="evidence" value="ECO:0007669"/>
    <property type="project" value="UniProtKB-SubCell"/>
</dbReference>
<keyword evidence="8" id="KW-0206">Cytoskeleton</keyword>